<accession>H1FTE1</accession>
<protein>
    <submittedName>
        <fullName evidence="3">Protein containing GGDEF domain</fullName>
    </submittedName>
</protein>
<evidence type="ECO:0000259" key="2">
    <source>
        <dbReference type="PROSITE" id="PS50887"/>
    </source>
</evidence>
<evidence type="ECO:0000256" key="1">
    <source>
        <dbReference type="SAM" id="Phobius"/>
    </source>
</evidence>
<comment type="caution">
    <text evidence="3">The sequence shown here is derived from an EMBL/GenBank/DDBJ whole genome shotgun (WGS) entry which is preliminary data.</text>
</comment>
<dbReference type="SMART" id="SM00267">
    <property type="entry name" value="GGDEF"/>
    <property type="match status" value="1"/>
</dbReference>
<dbReference type="InterPro" id="IPR052155">
    <property type="entry name" value="Biofilm_reg_signaling"/>
</dbReference>
<dbReference type="HOGENOM" id="CLU_1401822_0_0_7"/>
<keyword evidence="1" id="KW-1133">Transmembrane helix</keyword>
<sequence>MAEFYGLEYYLYILIVLLLISIYFNIKQRQLAKKRGENDLVLIKKAYFDPVTELPNRNNLDIIIGEQIIRAFRHKKSFIVAAVKLLNYHDINLRSKTRAQEFVVESSNRLLSSIRNEDMLSRISDNGFIIVFNEYLEKENLNVIFERINTLFSEKFEDEKGTLDIKISIGKSIYPDDATESNELINDAIRKALN</sequence>
<dbReference type="OrthoDB" id="5333901at2"/>
<reference evidence="3 4" key="1">
    <citation type="journal article" date="2012" name="Proc. Natl. Acad. Sci. U.S.A.">
        <title>Genome and physiology of a model Epsilonproteobacterium responsible for sulfide detoxification in marine oxygen depletion zones.</title>
        <authorList>
            <person name="Grote J."/>
            <person name="Schott T."/>
            <person name="Bruckner C.G."/>
            <person name="Glockner F.O."/>
            <person name="Jost G."/>
            <person name="Teeling H."/>
            <person name="Labrenz M."/>
            <person name="Jurgens K."/>
        </authorList>
    </citation>
    <scope>NUCLEOTIDE SEQUENCE [LARGE SCALE GENOMIC DNA]</scope>
    <source>
        <strain evidence="3 4">GD1</strain>
    </source>
</reference>
<dbReference type="SUPFAM" id="SSF55073">
    <property type="entry name" value="Nucleotide cyclase"/>
    <property type="match status" value="1"/>
</dbReference>
<accession>B6BJK5</accession>
<keyword evidence="1" id="KW-0812">Transmembrane</keyword>
<dbReference type="PANTHER" id="PTHR44757">
    <property type="entry name" value="DIGUANYLATE CYCLASE DGCP"/>
    <property type="match status" value="1"/>
</dbReference>
<dbReference type="Pfam" id="PF00990">
    <property type="entry name" value="GGDEF"/>
    <property type="match status" value="1"/>
</dbReference>
<evidence type="ECO:0000313" key="3">
    <source>
        <dbReference type="EMBL" id="EHP31250.1"/>
    </source>
</evidence>
<proteinExistence type="predicted"/>
<dbReference type="Proteomes" id="UP000006431">
    <property type="component" value="Unassembled WGS sequence"/>
</dbReference>
<dbReference type="InterPro" id="IPR043128">
    <property type="entry name" value="Rev_trsase/Diguanyl_cyclase"/>
</dbReference>
<dbReference type="NCBIfam" id="TIGR00254">
    <property type="entry name" value="GGDEF"/>
    <property type="match status" value="1"/>
</dbReference>
<dbReference type="STRING" id="929558.SMGD1_2728"/>
<keyword evidence="1" id="KW-0472">Membrane</keyword>
<keyword evidence="4" id="KW-1185">Reference proteome</keyword>
<dbReference type="InterPro" id="IPR029787">
    <property type="entry name" value="Nucleotide_cyclase"/>
</dbReference>
<name>B6BJK5_SULGG</name>
<feature type="domain" description="GGDEF" evidence="2">
    <location>
        <begin position="76"/>
        <end position="194"/>
    </location>
</feature>
<dbReference type="AlphaFoldDB" id="B6BJK5"/>
<evidence type="ECO:0000313" key="4">
    <source>
        <dbReference type="Proteomes" id="UP000006431"/>
    </source>
</evidence>
<feature type="transmembrane region" description="Helical" evidence="1">
    <location>
        <begin position="6"/>
        <end position="26"/>
    </location>
</feature>
<dbReference type="Gene3D" id="3.30.70.270">
    <property type="match status" value="1"/>
</dbReference>
<dbReference type="PANTHER" id="PTHR44757:SF2">
    <property type="entry name" value="BIOFILM ARCHITECTURE MAINTENANCE PROTEIN MBAA"/>
    <property type="match status" value="1"/>
</dbReference>
<gene>
    <name evidence="3" type="ORF">SMGD1_2728</name>
</gene>
<dbReference type="RefSeq" id="WP_008337238.1">
    <property type="nucleotide sequence ID" value="NZ_AFRZ01000001.1"/>
</dbReference>
<dbReference type="eggNOG" id="COG2199">
    <property type="taxonomic scope" value="Bacteria"/>
</dbReference>
<organism evidence="3 4">
    <name type="scientific">Sulfurimonas gotlandica (strain DSM 19862 / JCM 16533 / GD1)</name>
    <dbReference type="NCBI Taxonomy" id="929558"/>
    <lineage>
        <taxon>Bacteria</taxon>
        <taxon>Pseudomonadati</taxon>
        <taxon>Campylobacterota</taxon>
        <taxon>Epsilonproteobacteria</taxon>
        <taxon>Campylobacterales</taxon>
        <taxon>Sulfurimonadaceae</taxon>
        <taxon>Sulfurimonas</taxon>
    </lineage>
</organism>
<dbReference type="PROSITE" id="PS50887">
    <property type="entry name" value="GGDEF"/>
    <property type="match status" value="1"/>
</dbReference>
<dbReference type="InterPro" id="IPR000160">
    <property type="entry name" value="GGDEF_dom"/>
</dbReference>
<dbReference type="EMBL" id="AFRZ01000001">
    <property type="protein sequence ID" value="EHP31250.1"/>
    <property type="molecule type" value="Genomic_DNA"/>
</dbReference>
<dbReference type="PATRIC" id="fig|929558.5.peg.2718"/>